<keyword evidence="2" id="KW-1133">Transmembrane helix</keyword>
<feature type="transmembrane region" description="Helical" evidence="2">
    <location>
        <begin position="313"/>
        <end position="333"/>
    </location>
</feature>
<accession>A0A0S4LCI2</accession>
<keyword evidence="5" id="KW-1185">Reference proteome</keyword>
<keyword evidence="3" id="KW-0732">Signal</keyword>
<keyword evidence="2" id="KW-0472">Membrane</keyword>
<evidence type="ECO:0000256" key="2">
    <source>
        <dbReference type="SAM" id="Phobius"/>
    </source>
</evidence>
<organism evidence="4 5">
    <name type="scientific">Candidatus Nitrospira nitrosa</name>
    <dbReference type="NCBI Taxonomy" id="1742972"/>
    <lineage>
        <taxon>Bacteria</taxon>
        <taxon>Pseudomonadati</taxon>
        <taxon>Nitrospirota</taxon>
        <taxon>Nitrospiria</taxon>
        <taxon>Nitrospirales</taxon>
        <taxon>Nitrospiraceae</taxon>
        <taxon>Nitrospira</taxon>
    </lineage>
</organism>
<evidence type="ECO:0000256" key="1">
    <source>
        <dbReference type="SAM" id="MobiDB-lite"/>
    </source>
</evidence>
<feature type="chain" id="PRO_5006623930" evidence="3">
    <location>
        <begin position="26"/>
        <end position="341"/>
    </location>
</feature>
<dbReference type="AlphaFoldDB" id="A0A0S4LCI2"/>
<evidence type="ECO:0000256" key="3">
    <source>
        <dbReference type="SAM" id="SignalP"/>
    </source>
</evidence>
<proteinExistence type="predicted"/>
<gene>
    <name evidence="4" type="ORF">COMA1_11628</name>
</gene>
<evidence type="ECO:0000313" key="4">
    <source>
        <dbReference type="EMBL" id="CUS34304.1"/>
    </source>
</evidence>
<dbReference type="EMBL" id="CZQA01000001">
    <property type="protein sequence ID" value="CUS34304.1"/>
    <property type="molecule type" value="Genomic_DNA"/>
</dbReference>
<sequence length="341" mass="34605">MRNKSLIVGSLSAMALTLAAGVASAHVGYGLSLYDQATNTVGVAGSNGFNPTASSNVGWISGMSNNGVNRTGAIDTLADTHNNRFRFFTLDQNSTVSITVTGTANTNGASVLNPGFSIFSGLVPAASHDGAGDTNGLTPAQIATMQTPAHNGYLSTQPAFATWSPFFDATDEITAQGGGAVDGGGANWGVYRSDSNFTMGNNNGEVSTATFTGNAVGDGHNGDTQDNSVTWTGSLGPGTYSLVIGGANTTDLQSLFNLVTQGTGTPAAGFTACDPNNPVSCSGTAYPTAYTTERAARNMQISMNVNGVDLQPVPVPAAVYLFGSGLIGLAGMARRKMTAKG</sequence>
<dbReference type="OrthoDB" id="5561919at2"/>
<evidence type="ECO:0000313" key="5">
    <source>
        <dbReference type="Proteomes" id="UP000199032"/>
    </source>
</evidence>
<dbReference type="Proteomes" id="UP000199032">
    <property type="component" value="Unassembled WGS sequence"/>
</dbReference>
<feature type="signal peptide" evidence="3">
    <location>
        <begin position="1"/>
        <end position="25"/>
    </location>
</feature>
<name>A0A0S4LCI2_9BACT</name>
<protein>
    <submittedName>
        <fullName evidence="4">Uncharacterized protein</fullName>
    </submittedName>
</protein>
<dbReference type="NCBIfam" id="TIGR03370">
    <property type="entry name" value="VPLPA-CTERM"/>
    <property type="match status" value="1"/>
</dbReference>
<dbReference type="InterPro" id="IPR022472">
    <property type="entry name" value="VPLPA-CTERM"/>
</dbReference>
<dbReference type="RefSeq" id="WP_090746176.1">
    <property type="nucleotide sequence ID" value="NZ_CZQA01000001.1"/>
</dbReference>
<feature type="region of interest" description="Disordered" evidence="1">
    <location>
        <begin position="210"/>
        <end position="230"/>
    </location>
</feature>
<reference evidence="4 5" key="1">
    <citation type="submission" date="2015-10" db="EMBL/GenBank/DDBJ databases">
        <authorList>
            <person name="Gilbert D.G."/>
        </authorList>
    </citation>
    <scope>NUCLEOTIDE SEQUENCE [LARGE SCALE GENOMIC DNA]</scope>
    <source>
        <strain evidence="4">COMA1</strain>
    </source>
</reference>
<keyword evidence="2" id="KW-0812">Transmembrane</keyword>